<dbReference type="AlphaFoldDB" id="A0AAU9RTP9"/>
<protein>
    <submittedName>
        <fullName evidence="1">Uncharacterized protein</fullName>
    </submittedName>
</protein>
<sequence length="158" mass="18347">MICPNVSINPKLLFANLLSPVTWIKEAYSTRNTRRQNKVCFGVTNTFYALQDRDVDSYLDSQGLSPDQCWRSKYEVFPTTDEFNRMLKSCCKDAASKVVASFMEMLLRNGKTLETFVVKLKYIDEFDDDPKWFEELLQIPPTLCNNNNVSIVLKRYFG</sequence>
<name>A0AAU9RTP9_THLAR</name>
<proteinExistence type="predicted"/>
<accession>A0AAU9RTP9</accession>
<dbReference type="EMBL" id="OU466859">
    <property type="protein sequence ID" value="CAH2051251.1"/>
    <property type="molecule type" value="Genomic_DNA"/>
</dbReference>
<evidence type="ECO:0000313" key="1">
    <source>
        <dbReference type="EMBL" id="CAH2051251.1"/>
    </source>
</evidence>
<gene>
    <name evidence="1" type="ORF">TAV2_LOCUS11255</name>
</gene>
<dbReference type="Proteomes" id="UP000836841">
    <property type="component" value="Chromosome 3"/>
</dbReference>
<organism evidence="1 2">
    <name type="scientific">Thlaspi arvense</name>
    <name type="common">Field penny-cress</name>
    <dbReference type="NCBI Taxonomy" id="13288"/>
    <lineage>
        <taxon>Eukaryota</taxon>
        <taxon>Viridiplantae</taxon>
        <taxon>Streptophyta</taxon>
        <taxon>Embryophyta</taxon>
        <taxon>Tracheophyta</taxon>
        <taxon>Spermatophyta</taxon>
        <taxon>Magnoliopsida</taxon>
        <taxon>eudicotyledons</taxon>
        <taxon>Gunneridae</taxon>
        <taxon>Pentapetalae</taxon>
        <taxon>rosids</taxon>
        <taxon>malvids</taxon>
        <taxon>Brassicales</taxon>
        <taxon>Brassicaceae</taxon>
        <taxon>Thlaspideae</taxon>
        <taxon>Thlaspi</taxon>
    </lineage>
</organism>
<keyword evidence="2" id="KW-1185">Reference proteome</keyword>
<reference evidence="1 2" key="1">
    <citation type="submission" date="2022-03" db="EMBL/GenBank/DDBJ databases">
        <authorList>
            <person name="Nunn A."/>
            <person name="Chopra R."/>
            <person name="Nunn A."/>
            <person name="Contreras Garrido A."/>
        </authorList>
    </citation>
    <scope>NUCLEOTIDE SEQUENCE [LARGE SCALE GENOMIC DNA]</scope>
</reference>
<evidence type="ECO:0000313" key="2">
    <source>
        <dbReference type="Proteomes" id="UP000836841"/>
    </source>
</evidence>